<dbReference type="Gene3D" id="3.40.50.360">
    <property type="match status" value="1"/>
</dbReference>
<name>X1NPB2_9ZZZZ</name>
<dbReference type="GO" id="GO:0010181">
    <property type="term" value="F:FMN binding"/>
    <property type="evidence" value="ECO:0007669"/>
    <property type="project" value="InterPro"/>
</dbReference>
<evidence type="ECO:0000259" key="1">
    <source>
        <dbReference type="PROSITE" id="PS50902"/>
    </source>
</evidence>
<dbReference type="AlphaFoldDB" id="X1NPB2"/>
<comment type="caution">
    <text evidence="2">The sequence shown here is derived from an EMBL/GenBank/DDBJ whole genome shotgun (WGS) entry which is preliminary data.</text>
</comment>
<sequence length="170" mass="18600">MYDRPEFILDSYQDWVFNNPKNIVVLPYISMHGTTRDMVNHLVDALTGKGVSVEQFNLAVTDIGKLAMALVDAATIVIGSPIVLTGAHPNVVYATYLANALRPKVKFVSIIGSYGWGGKMVQQLADLIPNLKVEILDPVIVKGYPGDEDFKALDKLAAIIAGKHKEHNLI</sequence>
<dbReference type="InterPro" id="IPR029039">
    <property type="entry name" value="Flavoprotein-like_sf"/>
</dbReference>
<feature type="domain" description="Flavodoxin-like" evidence="1">
    <location>
        <begin position="24"/>
        <end position="161"/>
    </location>
</feature>
<dbReference type="InterPro" id="IPR008254">
    <property type="entry name" value="Flavodoxin/NO_synth"/>
</dbReference>
<dbReference type="PANTHER" id="PTHR43717">
    <property type="entry name" value="ANAEROBIC NITRIC OXIDE REDUCTASE FLAVORUBREDOXIN"/>
    <property type="match status" value="1"/>
</dbReference>
<reference evidence="2" key="1">
    <citation type="journal article" date="2014" name="Front. Microbiol.">
        <title>High frequency of phylogenetically diverse reductive dehalogenase-homologous genes in deep subseafloor sedimentary metagenomes.</title>
        <authorList>
            <person name="Kawai M."/>
            <person name="Futagami T."/>
            <person name="Toyoda A."/>
            <person name="Takaki Y."/>
            <person name="Nishi S."/>
            <person name="Hori S."/>
            <person name="Arai W."/>
            <person name="Tsubouchi T."/>
            <person name="Morono Y."/>
            <person name="Uchiyama I."/>
            <person name="Ito T."/>
            <person name="Fujiyama A."/>
            <person name="Inagaki F."/>
            <person name="Takami H."/>
        </authorList>
    </citation>
    <scope>NUCLEOTIDE SEQUENCE</scope>
    <source>
        <strain evidence="2">Expedition CK06-06</strain>
    </source>
</reference>
<accession>X1NPB2</accession>
<dbReference type="EMBL" id="BARV01016966">
    <property type="protein sequence ID" value="GAI32041.1"/>
    <property type="molecule type" value="Genomic_DNA"/>
</dbReference>
<dbReference type="SUPFAM" id="SSF52218">
    <property type="entry name" value="Flavoproteins"/>
    <property type="match status" value="1"/>
</dbReference>
<organism evidence="2">
    <name type="scientific">marine sediment metagenome</name>
    <dbReference type="NCBI Taxonomy" id="412755"/>
    <lineage>
        <taxon>unclassified sequences</taxon>
        <taxon>metagenomes</taxon>
        <taxon>ecological metagenomes</taxon>
    </lineage>
</organism>
<evidence type="ECO:0000313" key="2">
    <source>
        <dbReference type="EMBL" id="GAI32041.1"/>
    </source>
</evidence>
<dbReference type="PROSITE" id="PS50902">
    <property type="entry name" value="FLAVODOXIN_LIKE"/>
    <property type="match status" value="1"/>
</dbReference>
<gene>
    <name evidence="2" type="ORF">S06H3_29003</name>
</gene>
<dbReference type="PANTHER" id="PTHR43717:SF1">
    <property type="entry name" value="ANAEROBIC NITRIC OXIDE REDUCTASE FLAVORUBREDOXIN"/>
    <property type="match status" value="1"/>
</dbReference>
<protein>
    <recommendedName>
        <fullName evidence="1">Flavodoxin-like domain-containing protein</fullName>
    </recommendedName>
</protein>
<proteinExistence type="predicted"/>